<dbReference type="Pfam" id="PF00059">
    <property type="entry name" value="Lectin_C"/>
    <property type="match status" value="1"/>
</dbReference>
<feature type="region of interest" description="Disordered" evidence="1">
    <location>
        <begin position="26"/>
        <end position="54"/>
    </location>
</feature>
<dbReference type="InterPro" id="IPR016187">
    <property type="entry name" value="CTDL_fold"/>
</dbReference>
<dbReference type="Proteomes" id="UP000694408">
    <property type="component" value="Unplaced"/>
</dbReference>
<name>A0A8C5JBM8_JUNHY</name>
<proteinExistence type="predicted"/>
<dbReference type="PROSITE" id="PS50041">
    <property type="entry name" value="C_TYPE_LECTIN_2"/>
    <property type="match status" value="1"/>
</dbReference>
<dbReference type="Gene3D" id="3.10.100.10">
    <property type="entry name" value="Mannose-Binding Protein A, subunit A"/>
    <property type="match status" value="1"/>
</dbReference>
<keyword evidence="4" id="KW-1185">Reference proteome</keyword>
<dbReference type="InterPro" id="IPR001304">
    <property type="entry name" value="C-type_lectin-like"/>
</dbReference>
<dbReference type="InterPro" id="IPR016186">
    <property type="entry name" value="C-type_lectin-like/link_sf"/>
</dbReference>
<accession>A0A8C5JBM8</accession>
<organism evidence="3 4">
    <name type="scientific">Junco hyemalis</name>
    <name type="common">Dark-eyed junco</name>
    <dbReference type="NCBI Taxonomy" id="40217"/>
    <lineage>
        <taxon>Eukaryota</taxon>
        <taxon>Metazoa</taxon>
        <taxon>Chordata</taxon>
        <taxon>Craniata</taxon>
        <taxon>Vertebrata</taxon>
        <taxon>Euteleostomi</taxon>
        <taxon>Archelosauria</taxon>
        <taxon>Archosauria</taxon>
        <taxon>Dinosauria</taxon>
        <taxon>Saurischia</taxon>
        <taxon>Theropoda</taxon>
        <taxon>Coelurosauria</taxon>
        <taxon>Aves</taxon>
        <taxon>Neognathae</taxon>
        <taxon>Neoaves</taxon>
        <taxon>Telluraves</taxon>
        <taxon>Australaves</taxon>
        <taxon>Passeriformes</taxon>
        <taxon>Passerellidae</taxon>
        <taxon>Junco</taxon>
    </lineage>
</organism>
<feature type="domain" description="C-type lectin" evidence="2">
    <location>
        <begin position="88"/>
        <end position="189"/>
    </location>
</feature>
<evidence type="ECO:0000313" key="4">
    <source>
        <dbReference type="Proteomes" id="UP000694408"/>
    </source>
</evidence>
<evidence type="ECO:0000313" key="3">
    <source>
        <dbReference type="Ensembl" id="ENSJHYP00000015888.1"/>
    </source>
</evidence>
<dbReference type="PANTHER" id="PTHR22802">
    <property type="entry name" value="C-TYPE LECTIN SUPERFAMILY MEMBER"/>
    <property type="match status" value="1"/>
</dbReference>
<dbReference type="Ensembl" id="ENSJHYT00000019163.1">
    <property type="protein sequence ID" value="ENSJHYP00000015888.1"/>
    <property type="gene ID" value="ENSJHYG00000012202.1"/>
</dbReference>
<dbReference type="PANTHER" id="PTHR22802:SF456">
    <property type="entry name" value="FI01427P"/>
    <property type="match status" value="1"/>
</dbReference>
<evidence type="ECO:0000259" key="2">
    <source>
        <dbReference type="PROSITE" id="PS50041"/>
    </source>
</evidence>
<evidence type="ECO:0000256" key="1">
    <source>
        <dbReference type="SAM" id="MobiDB-lite"/>
    </source>
</evidence>
<reference evidence="3" key="2">
    <citation type="submission" date="2025-09" db="UniProtKB">
        <authorList>
            <consortium name="Ensembl"/>
        </authorList>
    </citation>
    <scope>IDENTIFICATION</scope>
</reference>
<dbReference type="AlphaFoldDB" id="A0A8C5JBM8"/>
<protein>
    <recommendedName>
        <fullName evidence="2">C-type lectin domain-containing protein</fullName>
    </recommendedName>
</protein>
<sequence length="195" mass="21381">MMSWDESARNCTGMGSQLVVITSKAEQVSAQGPRERDPAGRATVLGPGGDSEPSLSCRGGGRSCLSLCSTSPLCHQPHIVGIPDASVCSVLPLTDIVLSLSDCQDFLSEQISQYKEPKPYNFYIGLFAEQEGQWQWVDKTPYNVNATFWRKGEPNYLNGENCTVIHVPTQHPNNWNDVISNLESHRICEAAVVIV</sequence>
<reference evidence="3" key="1">
    <citation type="submission" date="2025-08" db="UniProtKB">
        <authorList>
            <consortium name="Ensembl"/>
        </authorList>
    </citation>
    <scope>IDENTIFICATION</scope>
</reference>
<dbReference type="InterPro" id="IPR051004">
    <property type="entry name" value="DC-SIGN_domain-containing"/>
</dbReference>
<dbReference type="SUPFAM" id="SSF56436">
    <property type="entry name" value="C-type lectin-like"/>
    <property type="match status" value="1"/>
</dbReference>